<keyword evidence="3 5" id="KW-1133">Transmembrane helix</keyword>
<evidence type="ECO:0000256" key="4">
    <source>
        <dbReference type="ARBA" id="ARBA00023136"/>
    </source>
</evidence>
<evidence type="ECO:0000259" key="6">
    <source>
        <dbReference type="Pfam" id="PF12698"/>
    </source>
</evidence>
<keyword evidence="4 5" id="KW-0472">Membrane</keyword>
<keyword evidence="7" id="KW-0614">Plasmid</keyword>
<sequence>MFKRISALTWLRNQILLTNKNLLVQMLMPYMLVFLYKNFMTGQAGGKEIMFVCLSTAISMSVGSMISTIIAEEKEKNNLKTLILSGVRYHEYILSVLIHPLIITVVTMIAFPIITDVDLRGLYVEYIFVILMTSLAVILVNLCIGLISETQSKAQINSLPILFVVSLLPMFSGMKESVKEVVDYTFMAAYTDFFTKESFQLSEHSFKVLVLWNVALFVLTVIALKNSKKTKTSKQNFKMSKNIIKYI</sequence>
<keyword evidence="2 5" id="KW-0812">Transmembrane</keyword>
<dbReference type="EMBL" id="KX785328">
    <property type="protein sequence ID" value="ARS43240.1"/>
    <property type="molecule type" value="Genomic_DNA"/>
</dbReference>
<feature type="transmembrane region" description="Helical" evidence="5">
    <location>
        <begin position="126"/>
        <end position="147"/>
    </location>
</feature>
<proteinExistence type="predicted"/>
<evidence type="ECO:0000313" key="7">
    <source>
        <dbReference type="EMBL" id="ARS43240.1"/>
    </source>
</evidence>
<organism evidence="7">
    <name type="scientific">Streptococcus suis</name>
    <dbReference type="NCBI Taxonomy" id="1307"/>
    <lineage>
        <taxon>Bacteria</taxon>
        <taxon>Bacillati</taxon>
        <taxon>Bacillota</taxon>
        <taxon>Bacilli</taxon>
        <taxon>Lactobacillales</taxon>
        <taxon>Streptococcaceae</taxon>
        <taxon>Streptococcus</taxon>
    </lineage>
</organism>
<accession>A0A2H4I726</accession>
<comment type="subcellular location">
    <subcellularLocation>
        <location evidence="1">Membrane</location>
        <topology evidence="1">Multi-pass membrane protein</topology>
    </subcellularLocation>
</comment>
<evidence type="ECO:0000256" key="2">
    <source>
        <dbReference type="ARBA" id="ARBA00022692"/>
    </source>
</evidence>
<dbReference type="GO" id="GO:0140359">
    <property type="term" value="F:ABC-type transporter activity"/>
    <property type="evidence" value="ECO:0007669"/>
    <property type="project" value="InterPro"/>
</dbReference>
<protein>
    <submittedName>
        <fullName evidence="7">ABC transporter, putative</fullName>
    </submittedName>
</protein>
<evidence type="ECO:0000256" key="3">
    <source>
        <dbReference type="ARBA" id="ARBA00022989"/>
    </source>
</evidence>
<reference evidence="7" key="1">
    <citation type="submission" date="2016-08" db="EMBL/GenBank/DDBJ databases">
        <title>Plasmids of Streptococcus suis.</title>
        <authorList>
            <person name="Sadowy E."/>
        </authorList>
    </citation>
    <scope>NUCLEOTIDE SEQUENCE</scope>
    <source>
        <strain evidence="7">3366</strain>
        <plasmid evidence="7">unnamed3</plasmid>
    </source>
</reference>
<dbReference type="InterPro" id="IPR013525">
    <property type="entry name" value="ABC2_TM"/>
</dbReference>
<feature type="transmembrane region" description="Helical" evidence="5">
    <location>
        <begin position="206"/>
        <end position="224"/>
    </location>
</feature>
<feature type="transmembrane region" description="Helical" evidence="5">
    <location>
        <begin position="154"/>
        <end position="172"/>
    </location>
</feature>
<feature type="transmembrane region" description="Helical" evidence="5">
    <location>
        <begin position="92"/>
        <end position="114"/>
    </location>
</feature>
<dbReference type="AlphaFoldDB" id="A0A2H4I726"/>
<evidence type="ECO:0000256" key="1">
    <source>
        <dbReference type="ARBA" id="ARBA00004141"/>
    </source>
</evidence>
<dbReference type="GO" id="GO:0016020">
    <property type="term" value="C:membrane"/>
    <property type="evidence" value="ECO:0007669"/>
    <property type="project" value="UniProtKB-SubCell"/>
</dbReference>
<name>A0A2H4I726_STRSU</name>
<feature type="transmembrane region" description="Helical" evidence="5">
    <location>
        <begin position="49"/>
        <end position="71"/>
    </location>
</feature>
<dbReference type="Pfam" id="PF12698">
    <property type="entry name" value="ABC2_membrane_3"/>
    <property type="match status" value="1"/>
</dbReference>
<geneLocation type="plasmid" evidence="7">
    <name>unnamed3</name>
</geneLocation>
<dbReference type="RefSeq" id="WP_172043088.1">
    <property type="nucleotide sequence ID" value="NZ_JAIMEU010000040.1"/>
</dbReference>
<evidence type="ECO:0000256" key="5">
    <source>
        <dbReference type="SAM" id="Phobius"/>
    </source>
</evidence>
<feature type="transmembrane region" description="Helical" evidence="5">
    <location>
        <begin position="21"/>
        <end position="37"/>
    </location>
</feature>
<feature type="domain" description="ABC-2 type transporter transmembrane" evidence="6">
    <location>
        <begin position="47"/>
        <end position="199"/>
    </location>
</feature>